<evidence type="ECO:0000256" key="6">
    <source>
        <dbReference type="ARBA" id="ARBA00023295"/>
    </source>
</evidence>
<accession>A0A2A5SZL2</accession>
<reference evidence="10" key="1">
    <citation type="submission" date="2017-04" db="EMBL/GenBank/DDBJ databases">
        <title>Genome evolution of the luminous symbionts of deep sea anglerfish.</title>
        <authorList>
            <person name="Hendry T.A."/>
        </authorList>
    </citation>
    <scope>NUCLEOTIDE SEQUENCE [LARGE SCALE GENOMIC DNA]</scope>
</reference>
<comment type="caution">
    <text evidence="9">The sequence shown here is derived from an EMBL/GenBank/DDBJ whole genome shotgun (WGS) entry which is preliminary data.</text>
</comment>
<sequence length="339" mass="38853">MKTPIMMMLSVFAIVLNSSSHAISNCNSDVWMWDLFKKSFISLDGRVIDNANRRISHSEGQGYGMLMAEYYSDSRTFQRLWRWTRLNLQRDEDPLFSWKWQPKRPHIPDHNNASDGDLLIAWALHRASEKWPSKGYDKAARSIVFALQASHVKLLNGETVLLPGTVGFSFNNRTILNPSYWVYPAMDVFSSYSNQWALLSKSGLSILNHNLYGRDGLTPDWIEYANRHWRPASDFPPHFSYSSYRIPLYVVWGKKSHQINDNYVKWLKTKNVAWTNVTSGEQAFYPPPEGARAVAQLVSLAKGDRIKGEGISFVPKGKDYYSDSLVLLSHMAFNEGICE</sequence>
<keyword evidence="7" id="KW-0624">Polysaccharide degradation</keyword>
<dbReference type="PRINTS" id="PR00735">
    <property type="entry name" value="GLHYDRLASE8"/>
</dbReference>
<dbReference type="RefSeq" id="WP_097357356.1">
    <property type="nucleotide sequence ID" value="NZ_CAWNJE010000016.1"/>
</dbReference>
<dbReference type="SUPFAM" id="SSF48208">
    <property type="entry name" value="Six-hairpin glycosidases"/>
    <property type="match status" value="1"/>
</dbReference>
<evidence type="ECO:0000256" key="8">
    <source>
        <dbReference type="SAM" id="SignalP"/>
    </source>
</evidence>
<dbReference type="InterPro" id="IPR002037">
    <property type="entry name" value="Glyco_hydro_8"/>
</dbReference>
<dbReference type="GeneID" id="66952662"/>
<dbReference type="InterPro" id="IPR008928">
    <property type="entry name" value="6-hairpin_glycosidase_sf"/>
</dbReference>
<proteinExistence type="inferred from homology"/>
<keyword evidence="7" id="KW-0119">Carbohydrate metabolism</keyword>
<keyword evidence="10" id="KW-1185">Reference proteome</keyword>
<protein>
    <recommendedName>
        <fullName evidence="3">cellulase</fullName>
        <ecNumber evidence="3">3.2.1.4</ecNumber>
    </recommendedName>
</protein>
<evidence type="ECO:0000256" key="3">
    <source>
        <dbReference type="ARBA" id="ARBA00012601"/>
    </source>
</evidence>
<evidence type="ECO:0000313" key="9">
    <source>
        <dbReference type="EMBL" id="PCS21298.1"/>
    </source>
</evidence>
<dbReference type="AlphaFoldDB" id="A0A2A5SZL2"/>
<gene>
    <name evidence="9" type="ORF">BTN49_3188</name>
</gene>
<name>A0A2A5SZL2_9GAMM</name>
<feature type="chain" id="PRO_5012336834" description="cellulase" evidence="8">
    <location>
        <begin position="23"/>
        <end position="339"/>
    </location>
</feature>
<dbReference type="GO" id="GO:0008810">
    <property type="term" value="F:cellulase activity"/>
    <property type="evidence" value="ECO:0007669"/>
    <property type="project" value="UniProtKB-EC"/>
</dbReference>
<keyword evidence="5" id="KW-0136">Cellulose degradation</keyword>
<evidence type="ECO:0000256" key="1">
    <source>
        <dbReference type="ARBA" id="ARBA00000966"/>
    </source>
</evidence>
<dbReference type="GO" id="GO:0030245">
    <property type="term" value="P:cellulose catabolic process"/>
    <property type="evidence" value="ECO:0007669"/>
    <property type="project" value="UniProtKB-KW"/>
</dbReference>
<keyword evidence="4 9" id="KW-0378">Hydrolase</keyword>
<evidence type="ECO:0000256" key="7">
    <source>
        <dbReference type="ARBA" id="ARBA00023326"/>
    </source>
</evidence>
<dbReference type="Gene3D" id="1.50.10.10">
    <property type="match status" value="1"/>
</dbReference>
<keyword evidence="8" id="KW-0732">Signal</keyword>
<evidence type="ECO:0000256" key="5">
    <source>
        <dbReference type="ARBA" id="ARBA00023001"/>
    </source>
</evidence>
<dbReference type="EC" id="3.2.1.4" evidence="3"/>
<evidence type="ECO:0000256" key="4">
    <source>
        <dbReference type="ARBA" id="ARBA00022801"/>
    </source>
</evidence>
<comment type="catalytic activity">
    <reaction evidence="1">
        <text>Endohydrolysis of (1-&gt;4)-beta-D-glucosidic linkages in cellulose, lichenin and cereal beta-D-glucans.</text>
        <dbReference type="EC" id="3.2.1.4"/>
    </reaction>
</comment>
<dbReference type="EMBL" id="NBYY01000036">
    <property type="protein sequence ID" value="PCS21298.1"/>
    <property type="molecule type" value="Genomic_DNA"/>
</dbReference>
<dbReference type="InterPro" id="IPR012341">
    <property type="entry name" value="6hp_glycosidase-like_sf"/>
</dbReference>
<dbReference type="Pfam" id="PF01270">
    <property type="entry name" value="Glyco_hydro_8"/>
    <property type="match status" value="1"/>
</dbReference>
<feature type="signal peptide" evidence="8">
    <location>
        <begin position="1"/>
        <end position="22"/>
    </location>
</feature>
<comment type="similarity">
    <text evidence="2">Belongs to the glycosyl hydrolase 8 (cellulase D) family.</text>
</comment>
<evidence type="ECO:0000256" key="2">
    <source>
        <dbReference type="ARBA" id="ARBA00009209"/>
    </source>
</evidence>
<organism evidence="9 10">
    <name type="scientific">Candidatus Enterovibrio escicola</name>
    <dbReference type="NCBI Taxonomy" id="1927127"/>
    <lineage>
        <taxon>Bacteria</taxon>
        <taxon>Pseudomonadati</taxon>
        <taxon>Pseudomonadota</taxon>
        <taxon>Gammaproteobacteria</taxon>
        <taxon>Vibrionales</taxon>
        <taxon>Vibrionaceae</taxon>
        <taxon>Enterovibrio</taxon>
    </lineage>
</organism>
<keyword evidence="6 9" id="KW-0326">Glycosidase</keyword>
<evidence type="ECO:0000313" key="10">
    <source>
        <dbReference type="Proteomes" id="UP000219020"/>
    </source>
</evidence>
<dbReference type="Proteomes" id="UP000219020">
    <property type="component" value="Unassembled WGS sequence"/>
</dbReference>